<proteinExistence type="predicted"/>
<gene>
    <name evidence="1" type="ORF">MARGE09_P3046</name>
</gene>
<dbReference type="KEGG" id="marq:MARGE09_P3046"/>
<organism evidence="1 2">
    <name type="scientific">Marinagarivorans cellulosilyticus</name>
    <dbReference type="NCBI Taxonomy" id="2721545"/>
    <lineage>
        <taxon>Bacteria</taxon>
        <taxon>Pseudomonadati</taxon>
        <taxon>Pseudomonadota</taxon>
        <taxon>Gammaproteobacteria</taxon>
        <taxon>Cellvibrionales</taxon>
        <taxon>Cellvibrionaceae</taxon>
        <taxon>Marinagarivorans</taxon>
    </lineage>
</organism>
<evidence type="ECO:0000313" key="2">
    <source>
        <dbReference type="Proteomes" id="UP001320119"/>
    </source>
</evidence>
<dbReference type="Proteomes" id="UP001320119">
    <property type="component" value="Chromosome"/>
</dbReference>
<dbReference type="EMBL" id="AP023086">
    <property type="protein sequence ID" value="BCD98845.1"/>
    <property type="molecule type" value="Genomic_DNA"/>
</dbReference>
<keyword evidence="2" id="KW-1185">Reference proteome</keyword>
<protein>
    <recommendedName>
        <fullName evidence="3">DNA-binding protein</fullName>
    </recommendedName>
</protein>
<dbReference type="AlphaFoldDB" id="A0AAN1WJN8"/>
<accession>A0AAN1WJN8</accession>
<evidence type="ECO:0008006" key="3">
    <source>
        <dbReference type="Google" id="ProtNLM"/>
    </source>
</evidence>
<name>A0AAN1WJN8_9GAMM</name>
<evidence type="ECO:0000313" key="1">
    <source>
        <dbReference type="EMBL" id="BCD98845.1"/>
    </source>
</evidence>
<reference evidence="1 2" key="1">
    <citation type="journal article" date="2022" name="IScience">
        <title>An ultrasensitive nanofiber-based assay for enzymatic hydrolysis and deep-sea microbial degradation of cellulose.</title>
        <authorList>
            <person name="Tsudome M."/>
            <person name="Tachioka M."/>
            <person name="Miyazaki M."/>
            <person name="Uchimura K."/>
            <person name="Tsuda M."/>
            <person name="Takaki Y."/>
            <person name="Deguchi S."/>
        </authorList>
    </citation>
    <scope>NUCLEOTIDE SEQUENCE [LARGE SCALE GENOMIC DNA]</scope>
    <source>
        <strain evidence="1 2">GE09</strain>
    </source>
</reference>
<dbReference type="RefSeq" id="WP_236983463.1">
    <property type="nucleotide sequence ID" value="NZ_AP023086.1"/>
</dbReference>
<sequence>MNEYEFTLIYSLPDNDADPDQYIEQLAEAGCDDALIGVGRRGRIALDFIREDKSAALAIVSALKQVKSVIPEARLIEATPDYVGLTEVADIIGCSRQNMRKLTQNHALSFPVPIHEGKAAIWHLFPVLDWFKQRESYKIDSRLIEVSKTAMEINAAKQLVSIQSPVENYTQLV</sequence>